<proteinExistence type="predicted"/>
<accession>A0ABY4BYB3</accession>
<name>A0ABY4BYB3_9MICO</name>
<keyword evidence="1" id="KW-0812">Transmembrane</keyword>
<feature type="transmembrane region" description="Helical" evidence="1">
    <location>
        <begin position="28"/>
        <end position="48"/>
    </location>
</feature>
<keyword evidence="3" id="KW-1185">Reference proteome</keyword>
<dbReference type="RefSeq" id="WP_168209126.1">
    <property type="nucleotide sequence ID" value="NZ_CP094528.1"/>
</dbReference>
<evidence type="ECO:0000313" key="2">
    <source>
        <dbReference type="EMBL" id="UOE43724.1"/>
    </source>
</evidence>
<reference evidence="2 3" key="1">
    <citation type="submission" date="2022-03" db="EMBL/GenBank/DDBJ databases">
        <title>Mucilaginibacter sp. isolated from the gut of Protaetia brevitarsis seulensis larvae.</title>
        <authorList>
            <person name="Won M."/>
            <person name="Kim S.-J."/>
            <person name="Kwon S.-W."/>
        </authorList>
    </citation>
    <scope>NUCLEOTIDE SEQUENCE [LARGE SCALE GENOMIC DNA]</scope>
    <source>
        <strain evidence="2 3">CFWR-12</strain>
    </source>
</reference>
<keyword evidence="1" id="KW-1133">Transmembrane helix</keyword>
<sequence>MNILIAIIAIVAIVLLFTGGFVQSLNFLLWVGIALLVIAAIVFLVRYISGGKKAV</sequence>
<dbReference type="Proteomes" id="UP000832097">
    <property type="component" value="Chromosome"/>
</dbReference>
<evidence type="ECO:0008006" key="4">
    <source>
        <dbReference type="Google" id="ProtNLM"/>
    </source>
</evidence>
<evidence type="ECO:0000313" key="3">
    <source>
        <dbReference type="Proteomes" id="UP000832097"/>
    </source>
</evidence>
<organism evidence="2 3">
    <name type="scientific">Agromyces larvae</name>
    <dbReference type="NCBI Taxonomy" id="2929802"/>
    <lineage>
        <taxon>Bacteria</taxon>
        <taxon>Bacillati</taxon>
        <taxon>Actinomycetota</taxon>
        <taxon>Actinomycetes</taxon>
        <taxon>Micrococcales</taxon>
        <taxon>Microbacteriaceae</taxon>
        <taxon>Agromyces</taxon>
    </lineage>
</organism>
<gene>
    <name evidence="2" type="ORF">MTO99_16360</name>
</gene>
<protein>
    <recommendedName>
        <fullName evidence="4">DUF2207 domain-containing protein</fullName>
    </recommendedName>
</protein>
<dbReference type="EMBL" id="CP094528">
    <property type="protein sequence ID" value="UOE43724.1"/>
    <property type="molecule type" value="Genomic_DNA"/>
</dbReference>
<evidence type="ECO:0000256" key="1">
    <source>
        <dbReference type="SAM" id="Phobius"/>
    </source>
</evidence>
<keyword evidence="1" id="KW-0472">Membrane</keyword>